<dbReference type="Proteomes" id="UP000180166">
    <property type="component" value="Chromosome"/>
</dbReference>
<feature type="region of interest" description="Disordered" evidence="10">
    <location>
        <begin position="369"/>
        <end position="397"/>
    </location>
</feature>
<organism evidence="14 17">
    <name type="scientific">Nocardia seriolae</name>
    <dbReference type="NCBI Taxonomy" id="37332"/>
    <lineage>
        <taxon>Bacteria</taxon>
        <taxon>Bacillati</taxon>
        <taxon>Actinomycetota</taxon>
        <taxon>Actinomycetes</taxon>
        <taxon>Mycobacteriales</taxon>
        <taxon>Nocardiaceae</taxon>
        <taxon>Nocardia</taxon>
    </lineage>
</organism>
<sequence>MSIRRYSPSLPAAVLALATIASAAVAFGPLPCPAMAQPSTTTTPFTTPNTDGCPNKTAPPPPIDTSEVPEPGSTAPAALPIPDSPVGGKQLGGCGVILPSGAGAVPEGISATAWEVADLDSGRVIAAKDPHGRYRPASTIKVLLASVAIPALDVNKTVIGTQDDANADGTRVGIGPGGRYTNKQLFQALIMASGNDAAHTISTQLGGDTATVAKMNALAKQLQALDTRAATPSGLDGPGMQTSAFDLALLFRHAMTLPLFAELIHTEQVDFPGFPADPKNPDDKDHPGFPIANDNHLLYEYDGAIGGKTGYTDDARQTFVAAAERNGHRYVVTLLKADVRPFRPWEQAAKLLDYAFALPAGASIGNMPGDAAKTPSSDVALASPPAPAEAAPAADSGSNNHDLRVALMVGGVVLVVVLLLAARRMSRRR</sequence>
<keyword evidence="2 12" id="KW-0732">Signal</keyword>
<evidence type="ECO:0000256" key="12">
    <source>
        <dbReference type="SAM" id="SignalP"/>
    </source>
</evidence>
<dbReference type="RefSeq" id="WP_033090899.1">
    <property type="nucleotide sequence ID" value="NZ_AP017900.1"/>
</dbReference>
<evidence type="ECO:0000256" key="1">
    <source>
        <dbReference type="ARBA" id="ARBA00007164"/>
    </source>
</evidence>
<dbReference type="GeneID" id="93372697"/>
<keyword evidence="14" id="KW-0645">Protease</keyword>
<feature type="compositionally biased region" description="Low complexity" evidence="10">
    <location>
        <begin position="38"/>
        <end position="50"/>
    </location>
</feature>
<feature type="compositionally biased region" description="Low complexity" evidence="10">
    <location>
        <begin position="380"/>
        <end position="394"/>
    </location>
</feature>
<keyword evidence="14" id="KW-0121">Carboxypeptidase</keyword>
<keyword evidence="11" id="KW-0812">Transmembrane</keyword>
<feature type="signal peptide" evidence="12">
    <location>
        <begin position="1"/>
        <end position="23"/>
    </location>
</feature>
<dbReference type="GO" id="GO:0006508">
    <property type="term" value="P:proteolysis"/>
    <property type="evidence" value="ECO:0007669"/>
    <property type="project" value="InterPro"/>
</dbReference>
<feature type="chain" id="PRO_5044541262" evidence="12">
    <location>
        <begin position="24"/>
        <end position="429"/>
    </location>
</feature>
<dbReference type="PANTHER" id="PTHR21581:SF33">
    <property type="entry name" value="D-ALANYL-D-ALANINE CARBOXYPEPTIDASE DACB"/>
    <property type="match status" value="1"/>
</dbReference>
<evidence type="ECO:0000313" key="15">
    <source>
        <dbReference type="EMBL" id="GAP32523.1"/>
    </source>
</evidence>
<evidence type="ECO:0000256" key="6">
    <source>
        <dbReference type="ARBA" id="ARBA00023316"/>
    </source>
</evidence>
<reference evidence="15 16" key="2">
    <citation type="journal article" date="2016" name="Genome Announc.">
        <title>Draft Genome Sequence of Erythromycin- and Oxytetracycline-Sensitive Nocardia seriolae Strain U-1 (NBRC 110359).</title>
        <authorList>
            <person name="Imajoh M."/>
            <person name="Sukeda M."/>
            <person name="Shimizu M."/>
            <person name="Yamane J."/>
            <person name="Ohnishi K."/>
            <person name="Oshima S."/>
        </authorList>
    </citation>
    <scope>NUCLEOTIDE SEQUENCE [LARGE SCALE GENOMIC DNA]</scope>
    <source>
        <strain evidence="15 16">U-1</strain>
    </source>
</reference>
<keyword evidence="11" id="KW-1133">Transmembrane helix</keyword>
<evidence type="ECO:0000256" key="5">
    <source>
        <dbReference type="ARBA" id="ARBA00022984"/>
    </source>
</evidence>
<evidence type="ECO:0000313" key="17">
    <source>
        <dbReference type="Proteomes" id="UP000180166"/>
    </source>
</evidence>
<dbReference type="EMBL" id="CP017839">
    <property type="protein sequence ID" value="APB01385.1"/>
    <property type="molecule type" value="Genomic_DNA"/>
</dbReference>
<keyword evidence="3 14" id="KW-0378">Hydrolase</keyword>
<dbReference type="Gene3D" id="3.40.710.10">
    <property type="entry name" value="DD-peptidase/beta-lactamase superfamily"/>
    <property type="match status" value="1"/>
</dbReference>
<feature type="region of interest" description="Disordered" evidence="10">
    <location>
        <begin position="38"/>
        <end position="77"/>
    </location>
</feature>
<feature type="active site" evidence="7">
    <location>
        <position position="193"/>
    </location>
</feature>
<name>A0A0B8NPG1_9NOCA</name>
<reference evidence="14 17" key="3">
    <citation type="submission" date="2016-10" db="EMBL/GenBank/DDBJ databases">
        <title>Genome sequence of Nocardia seriolae strain EM150506, isolated from Anguila japonica.</title>
        <authorList>
            <person name="Han H.-J."/>
        </authorList>
    </citation>
    <scope>NUCLEOTIDE SEQUENCE [LARGE SCALE GENOMIC DNA]</scope>
    <source>
        <strain evidence="14 17">EM150506</strain>
    </source>
</reference>
<evidence type="ECO:0000313" key="14">
    <source>
        <dbReference type="EMBL" id="APB01385.1"/>
    </source>
</evidence>
<dbReference type="InterPro" id="IPR012338">
    <property type="entry name" value="Beta-lactam/transpept-like"/>
</dbReference>
<feature type="active site" description="Acyl-ester intermediate" evidence="7">
    <location>
        <position position="138"/>
    </location>
</feature>
<keyword evidence="5" id="KW-0573">Peptidoglycan synthesis</keyword>
<accession>A0A0B8NPG1</accession>
<dbReference type="Proteomes" id="UP000037179">
    <property type="component" value="Unassembled WGS sequence"/>
</dbReference>
<dbReference type="SUPFAM" id="SSF56601">
    <property type="entry name" value="beta-lactamase/transpeptidase-like"/>
    <property type="match status" value="1"/>
</dbReference>
<dbReference type="GO" id="GO:0008360">
    <property type="term" value="P:regulation of cell shape"/>
    <property type="evidence" value="ECO:0007669"/>
    <property type="project" value="UniProtKB-KW"/>
</dbReference>
<dbReference type="InterPro" id="IPR018044">
    <property type="entry name" value="Peptidase_S11"/>
</dbReference>
<dbReference type="EC" id="3.4.16.4" evidence="14"/>
<feature type="domain" description="Peptidase S11 D-alanyl-D-alanine carboxypeptidase A N-terminal" evidence="13">
    <location>
        <begin position="107"/>
        <end position="337"/>
    </location>
</feature>
<dbReference type="OrthoDB" id="3663940at2"/>
<keyword evidence="4" id="KW-0133">Cell shape</keyword>
<feature type="transmembrane region" description="Helical" evidence="11">
    <location>
        <begin position="403"/>
        <end position="422"/>
    </location>
</feature>
<comment type="similarity">
    <text evidence="1 9">Belongs to the peptidase S11 family.</text>
</comment>
<dbReference type="PRINTS" id="PR00725">
    <property type="entry name" value="DADACBPTASE1"/>
</dbReference>
<dbReference type="GO" id="GO:0009252">
    <property type="term" value="P:peptidoglycan biosynthetic process"/>
    <property type="evidence" value="ECO:0007669"/>
    <property type="project" value="UniProtKB-KW"/>
</dbReference>
<evidence type="ECO:0000256" key="2">
    <source>
        <dbReference type="ARBA" id="ARBA00022729"/>
    </source>
</evidence>
<feature type="active site" description="Proton acceptor" evidence="7">
    <location>
        <position position="141"/>
    </location>
</feature>
<evidence type="ECO:0000256" key="11">
    <source>
        <dbReference type="SAM" id="Phobius"/>
    </source>
</evidence>
<evidence type="ECO:0000256" key="10">
    <source>
        <dbReference type="SAM" id="MobiDB-lite"/>
    </source>
</evidence>
<evidence type="ECO:0000313" key="16">
    <source>
        <dbReference type="Proteomes" id="UP000037179"/>
    </source>
</evidence>
<dbReference type="GO" id="GO:0009002">
    <property type="term" value="F:serine-type D-Ala-D-Ala carboxypeptidase activity"/>
    <property type="evidence" value="ECO:0007669"/>
    <property type="project" value="UniProtKB-EC"/>
</dbReference>
<evidence type="ECO:0000256" key="9">
    <source>
        <dbReference type="RuleBase" id="RU004016"/>
    </source>
</evidence>
<dbReference type="PANTHER" id="PTHR21581">
    <property type="entry name" value="D-ALANYL-D-ALANINE CARBOXYPEPTIDASE"/>
    <property type="match status" value="1"/>
</dbReference>
<evidence type="ECO:0000256" key="7">
    <source>
        <dbReference type="PIRSR" id="PIRSR618044-1"/>
    </source>
</evidence>
<dbReference type="GO" id="GO:0071555">
    <property type="term" value="P:cell wall organization"/>
    <property type="evidence" value="ECO:0007669"/>
    <property type="project" value="UniProtKB-KW"/>
</dbReference>
<dbReference type="InterPro" id="IPR001967">
    <property type="entry name" value="Peptidase_S11_N"/>
</dbReference>
<dbReference type="AlphaFoldDB" id="A0A0B8NPG1"/>
<dbReference type="KEGG" id="nsr:NS506_07365"/>
<evidence type="ECO:0000256" key="4">
    <source>
        <dbReference type="ARBA" id="ARBA00022960"/>
    </source>
</evidence>
<evidence type="ECO:0000259" key="13">
    <source>
        <dbReference type="Pfam" id="PF00768"/>
    </source>
</evidence>
<keyword evidence="6" id="KW-0961">Cell wall biogenesis/degradation</keyword>
<evidence type="ECO:0000256" key="8">
    <source>
        <dbReference type="PIRSR" id="PIRSR618044-2"/>
    </source>
</evidence>
<evidence type="ECO:0000256" key="3">
    <source>
        <dbReference type="ARBA" id="ARBA00022801"/>
    </source>
</evidence>
<keyword evidence="16" id="KW-1185">Reference proteome</keyword>
<reference evidence="16" key="1">
    <citation type="submission" date="2015-07" db="EMBL/GenBank/DDBJ databases">
        <title>Nocardia seriolae U-1 whole genome shotgun sequence.</title>
        <authorList>
            <person name="Imajoh M."/>
            <person name="Fukumoto Y."/>
            <person name="Sukeda M."/>
            <person name="Yamane J."/>
            <person name="Yamasaki K."/>
            <person name="Shimizu M."/>
            <person name="Ohnishi K."/>
            <person name="Oshima S."/>
        </authorList>
    </citation>
    <scope>NUCLEOTIDE SEQUENCE [LARGE SCALE GENOMIC DNA]</scope>
    <source>
        <strain evidence="16">U-1</strain>
    </source>
</reference>
<gene>
    <name evidence="14" type="ORF">NS506_07365</name>
    <name evidence="15" type="ORF">NSK11_contig00163-0009</name>
</gene>
<proteinExistence type="inferred from homology"/>
<keyword evidence="11" id="KW-0472">Membrane</keyword>
<feature type="binding site" evidence="8">
    <location>
        <position position="308"/>
    </location>
    <ligand>
        <name>substrate</name>
    </ligand>
</feature>
<dbReference type="EMBL" id="BBYQ01000163">
    <property type="protein sequence ID" value="GAP32523.1"/>
    <property type="molecule type" value="Genomic_DNA"/>
</dbReference>
<protein>
    <submittedName>
        <fullName evidence="15">D-alanyl-D-alanine carboxypeptidase</fullName>
    </submittedName>
    <submittedName>
        <fullName evidence="14">Serine-type D-Ala-D-Ala carboxypeptidase</fullName>
        <ecNumber evidence="14">3.4.16.4</ecNumber>
    </submittedName>
</protein>
<dbReference type="Pfam" id="PF00768">
    <property type="entry name" value="Peptidase_S11"/>
    <property type="match status" value="1"/>
</dbReference>